<organism evidence="3 4">
    <name type="scientific">Symbiodinium pilosum</name>
    <name type="common">Dinoflagellate</name>
    <dbReference type="NCBI Taxonomy" id="2952"/>
    <lineage>
        <taxon>Eukaryota</taxon>
        <taxon>Sar</taxon>
        <taxon>Alveolata</taxon>
        <taxon>Dinophyceae</taxon>
        <taxon>Suessiales</taxon>
        <taxon>Symbiodiniaceae</taxon>
        <taxon>Symbiodinium</taxon>
    </lineage>
</organism>
<proteinExistence type="predicted"/>
<dbReference type="AlphaFoldDB" id="A0A812KFR0"/>
<sequence length="344" mass="35490">GAGGCTMASMKKTGILLAQLLIPAFSMLVSKGVAKFGPGNCVSSWVGESSHCIVRTACSAQSSFATYAVRVICVDEDGGRVLHTFQQGGFDAEETFDTSIKCHRCEAGDSLEASQSFAARSTTRLAGRAAGSQLATSSTADSEVRPTKLSSLAEEVRMLMADEMQMKHEIEDLKARLNYSESRALRGQRSEKDGGLVSTSASPAAIIAEALKVAPASGVGEVTMLRDSQPAGLREASPVVASSRTTAGEQKPAAVKPAAALPAVAVQDSVIAASAEVAAQEAEKAAAEAELEAQGAQGTTQPMQPATSTVAPQPQKMIANTAQEESEEEKLAALLEDGDAGADV</sequence>
<feature type="non-terminal residue" evidence="3">
    <location>
        <position position="344"/>
    </location>
</feature>
<keyword evidence="2" id="KW-0732">Signal</keyword>
<evidence type="ECO:0000313" key="3">
    <source>
        <dbReference type="EMBL" id="CAE7226679.1"/>
    </source>
</evidence>
<comment type="caution">
    <text evidence="3">The sequence shown here is derived from an EMBL/GenBank/DDBJ whole genome shotgun (WGS) entry which is preliminary data.</text>
</comment>
<reference evidence="3" key="1">
    <citation type="submission" date="2021-02" db="EMBL/GenBank/DDBJ databases">
        <authorList>
            <person name="Dougan E. K."/>
            <person name="Rhodes N."/>
            <person name="Thang M."/>
            <person name="Chan C."/>
        </authorList>
    </citation>
    <scope>NUCLEOTIDE SEQUENCE</scope>
</reference>
<evidence type="ECO:0000256" key="2">
    <source>
        <dbReference type="SAM" id="SignalP"/>
    </source>
</evidence>
<evidence type="ECO:0000256" key="1">
    <source>
        <dbReference type="SAM" id="MobiDB-lite"/>
    </source>
</evidence>
<dbReference type="OrthoDB" id="445651at2759"/>
<protein>
    <submittedName>
        <fullName evidence="3">Uncharacterized protein</fullName>
    </submittedName>
</protein>
<accession>A0A812KFR0</accession>
<dbReference type="EMBL" id="CAJNIZ010003869">
    <property type="protein sequence ID" value="CAE7226679.1"/>
    <property type="molecule type" value="Genomic_DNA"/>
</dbReference>
<keyword evidence="4" id="KW-1185">Reference proteome</keyword>
<feature type="chain" id="PRO_5032731113" evidence="2">
    <location>
        <begin position="35"/>
        <end position="344"/>
    </location>
</feature>
<dbReference type="Proteomes" id="UP000649617">
    <property type="component" value="Unassembled WGS sequence"/>
</dbReference>
<feature type="region of interest" description="Disordered" evidence="1">
    <location>
        <begin position="281"/>
        <end position="344"/>
    </location>
</feature>
<feature type="signal peptide" evidence="2">
    <location>
        <begin position="1"/>
        <end position="34"/>
    </location>
</feature>
<feature type="compositionally biased region" description="Polar residues" evidence="1">
    <location>
        <begin position="298"/>
        <end position="323"/>
    </location>
</feature>
<gene>
    <name evidence="3" type="ORF">SPIL2461_LOCUS3241</name>
</gene>
<name>A0A812KFR0_SYMPI</name>
<evidence type="ECO:0000313" key="4">
    <source>
        <dbReference type="Proteomes" id="UP000649617"/>
    </source>
</evidence>